<accession>A0ABW7HDY2</accession>
<evidence type="ECO:0000256" key="4">
    <source>
        <dbReference type="ARBA" id="ARBA00023136"/>
    </source>
</evidence>
<dbReference type="RefSeq" id="WP_394412062.1">
    <property type="nucleotide sequence ID" value="NZ_JBIGIC010000007.1"/>
</dbReference>
<organism evidence="6 7">
    <name type="scientific">Pelomonas candidula</name>
    <dbReference type="NCBI Taxonomy" id="3299025"/>
    <lineage>
        <taxon>Bacteria</taxon>
        <taxon>Pseudomonadati</taxon>
        <taxon>Pseudomonadota</taxon>
        <taxon>Betaproteobacteria</taxon>
        <taxon>Burkholderiales</taxon>
        <taxon>Sphaerotilaceae</taxon>
        <taxon>Roseateles</taxon>
    </lineage>
</organism>
<dbReference type="EMBL" id="JBIGIC010000007">
    <property type="protein sequence ID" value="MFG6488022.1"/>
    <property type="molecule type" value="Genomic_DNA"/>
</dbReference>
<sequence length="312" mass="31723">MTAAWLKRFTGEGHLWHGLQLALVIVLAHAAARVTGLPEAHWAAMSALIVSRADASATLQAGGQRLMATLLGAVAGLAGVALEHALPGLGREAIGLGVVALLAAATADRIGWRTAPITALIVLGTASHPGQSAVMAAALRTANIAVGAGVAMATAWVGYRLAVGVRPLAVVAALLRELAAQVEAAPTADADRREALGRESRATLRRLGEMLHGTQDDGRRKLLGLAMRLGQDAAWLARQLASPQAGEAAALLAAQAAVTLRAAAARLEGGSESPRDAIAALAGHAGPAWRTDAVALLADDLAKLLKLAGSPR</sequence>
<proteinExistence type="predicted"/>
<keyword evidence="3" id="KW-1133">Transmembrane helix</keyword>
<keyword evidence="4" id="KW-0472">Membrane</keyword>
<keyword evidence="7" id="KW-1185">Reference proteome</keyword>
<evidence type="ECO:0000256" key="2">
    <source>
        <dbReference type="ARBA" id="ARBA00022692"/>
    </source>
</evidence>
<dbReference type="Proteomes" id="UP001606134">
    <property type="component" value="Unassembled WGS sequence"/>
</dbReference>
<reference evidence="6 7" key="1">
    <citation type="submission" date="2024-08" db="EMBL/GenBank/DDBJ databases">
        <authorList>
            <person name="Lu H."/>
        </authorList>
    </citation>
    <scope>NUCLEOTIDE SEQUENCE [LARGE SCALE GENOMIC DNA]</scope>
    <source>
        <strain evidence="6 7">BYS78W</strain>
    </source>
</reference>
<evidence type="ECO:0000256" key="3">
    <source>
        <dbReference type="ARBA" id="ARBA00022989"/>
    </source>
</evidence>
<evidence type="ECO:0000256" key="1">
    <source>
        <dbReference type="ARBA" id="ARBA00004141"/>
    </source>
</evidence>
<evidence type="ECO:0000313" key="7">
    <source>
        <dbReference type="Proteomes" id="UP001606134"/>
    </source>
</evidence>
<dbReference type="InterPro" id="IPR049453">
    <property type="entry name" value="Memb_transporter_dom"/>
</dbReference>
<evidence type="ECO:0000259" key="5">
    <source>
        <dbReference type="Pfam" id="PF13515"/>
    </source>
</evidence>
<keyword evidence="2" id="KW-0812">Transmembrane</keyword>
<comment type="subcellular location">
    <subcellularLocation>
        <location evidence="1">Membrane</location>
        <topology evidence="1">Multi-pass membrane protein</topology>
    </subcellularLocation>
</comment>
<protein>
    <submittedName>
        <fullName evidence="6">FUSC family protein</fullName>
    </submittedName>
</protein>
<dbReference type="Pfam" id="PF13515">
    <property type="entry name" value="FUSC_2"/>
    <property type="match status" value="1"/>
</dbReference>
<gene>
    <name evidence="6" type="ORF">ACG04R_15160</name>
</gene>
<name>A0ABW7HDY2_9BURK</name>
<evidence type="ECO:0000313" key="6">
    <source>
        <dbReference type="EMBL" id="MFG6488022.1"/>
    </source>
</evidence>
<feature type="domain" description="Integral membrane bound transporter" evidence="5">
    <location>
        <begin position="27"/>
        <end position="153"/>
    </location>
</feature>
<comment type="caution">
    <text evidence="6">The sequence shown here is derived from an EMBL/GenBank/DDBJ whole genome shotgun (WGS) entry which is preliminary data.</text>
</comment>